<keyword evidence="10" id="KW-0670">Pyruvate</keyword>
<keyword evidence="4" id="KW-0479">Metal-binding</keyword>
<feature type="domain" description="4Fe-4S ferredoxin-type" evidence="9">
    <location>
        <begin position="652"/>
        <end position="681"/>
    </location>
</feature>
<dbReference type="InterPro" id="IPR011895">
    <property type="entry name" value="Pyrv_flavodox_OxRed"/>
</dbReference>
<dbReference type="PROSITE" id="PS00198">
    <property type="entry name" value="4FE4S_FER_1"/>
    <property type="match status" value="2"/>
</dbReference>
<dbReference type="KEGG" id="amyt:AMYT_0892"/>
<dbReference type="Gene3D" id="3.40.50.970">
    <property type="match status" value="2"/>
</dbReference>
<evidence type="ECO:0000256" key="6">
    <source>
        <dbReference type="ARBA" id="ARBA00023002"/>
    </source>
</evidence>
<dbReference type="GO" id="GO:0022900">
    <property type="term" value="P:electron transport chain"/>
    <property type="evidence" value="ECO:0007669"/>
    <property type="project" value="InterPro"/>
</dbReference>
<dbReference type="FunFam" id="3.40.50.970:FF:000012">
    <property type="entry name" value="Pyruvate:ferredoxin (Flavodoxin) oxidoreductase"/>
    <property type="match status" value="1"/>
</dbReference>
<dbReference type="InterPro" id="IPR017896">
    <property type="entry name" value="4Fe4S_Fe-S-bd"/>
</dbReference>
<dbReference type="GO" id="GO:0044281">
    <property type="term" value="P:small molecule metabolic process"/>
    <property type="evidence" value="ECO:0007669"/>
    <property type="project" value="UniProtKB-ARBA"/>
</dbReference>
<dbReference type="Proteomes" id="UP000290092">
    <property type="component" value="Unassembled WGS sequence"/>
</dbReference>
<protein>
    <submittedName>
        <fullName evidence="10">Pyruvate:ferredoxin (Flavodoxin) oxidoreductase</fullName>
    </submittedName>
</protein>
<evidence type="ECO:0000256" key="7">
    <source>
        <dbReference type="ARBA" id="ARBA00023004"/>
    </source>
</evidence>
<dbReference type="AlphaFoldDB" id="A0AAX2ABL4"/>
<dbReference type="InterPro" id="IPR033412">
    <property type="entry name" value="PFOR_II"/>
</dbReference>
<dbReference type="InterPro" id="IPR017900">
    <property type="entry name" value="4Fe4S_Fe_S_CS"/>
</dbReference>
<comment type="caution">
    <text evidence="10">The sequence shown here is derived from an EMBL/GenBank/DDBJ whole genome shotgun (WGS) entry which is preliminary data.</text>
</comment>
<dbReference type="Pfam" id="PF17147">
    <property type="entry name" value="PFOR_II"/>
    <property type="match status" value="1"/>
</dbReference>
<sequence length="1137" mass="130482">MLLSGNESSTYIAYKLNDILFYYPITPSSPMSEDFEKKALNGEKNIWGRIPLYEQMQSEIGVAGAIHGSLQTGVPTTTFTSSQGLLLMNSAMNRIAGELLPTVIHVASRSLGYQGGNIYGDHSDVMSLRHSGFAMLCSNNNQEIMDFSLIANTLTYLLRVPFIHFFDGFRSSHEIVDVKLISDEQIVKFFKASNFNNFYYNMPNNQFPAIRGAIYSSDIGFQVRETINKNYDRLPIILQKLMNKFEKLTGRSYKIFEYYGEKEATKLIIIMGSASECVKEAVDIRNSKYKDCGVLKVRLFRPFCVDFFIKEIPKTITHIAVLDRTKEIGAVGEPLYQEVCSAFIKIYSNKKLNSNFPLIIHGRYGLSSKDFTPNMALSVFNELDKKNPKNTFTIGIEDDKLGLKYTNIEFKNDLIEVLFYGLGSDRTISTVKLIINNIFKKKLYTQTFFEYDARKSGGITISHLRIGEKTFSKPYKIKIADILVCNQFYFLEKYSLVDNLKKKGILLINSSFLENKFNKVISPLTKKKIRDKEIKIYVFDADFISKKYKQKISFIIQIAFFYIMEKLEKRIFNNSKDSLIQDTIIADIKKSIYLYNIIKTNEPIKQFKQSKNLKELMSENLGDLIPVHKFRKDAIWEIEPTYEFEKREYVDKIPMWNPNSCIQCNKCVFVCPHGAIRSKIITKKEKKNIFYDFNSAIALDDNFQFTQNEFIIQISPNGCVGCELCIEVCPTSNEDEYSIDSLIQIEKKQILEKEEGKWNTFNNTIVESQKNKYIDKIKNTQFIDPLFAFSSACAGCGETAYLKLLTQLFGSRLYIANASGCSTVYCANLPSIPWNKDTNGKSVVWSHSLFENNAEFGFGLKLGIQSHKKQAYELLSTLKYDNIKKEILNCIDFEKQEQIVNKLNKTLLKKENCLNSKKLLKISDYLIEKSLWIIGGDGWAYDIGYGGIDHILNKKEDINILVLDNEGYANTGGHTSNSTPLGAKMKYSLEGKNISKKNLGLLALNYSHVYVASIAMGADAEHTLKVFKEAEKFKGPSIIIAYCPCITHGYNLKYGIEQQEMAVKSGIWPLYSFNPDNLIINKNPMNIYYEPDLSFLNKYLEKEKRFTNSIYLIELYKDFIEKQYKKIKNIQDFYNLK</sequence>
<dbReference type="PROSITE" id="PS51379">
    <property type="entry name" value="4FE4S_FER_2"/>
    <property type="match status" value="2"/>
</dbReference>
<evidence type="ECO:0000256" key="8">
    <source>
        <dbReference type="ARBA" id="ARBA00023014"/>
    </source>
</evidence>
<dbReference type="RefSeq" id="WP_114841351.1">
    <property type="nucleotide sequence ID" value="NZ_CP031219.1"/>
</dbReference>
<dbReference type="CDD" id="cd07034">
    <property type="entry name" value="TPP_PYR_PFOR_IOR-alpha_like"/>
    <property type="match status" value="1"/>
</dbReference>
<dbReference type="GO" id="GO:0005506">
    <property type="term" value="F:iron ion binding"/>
    <property type="evidence" value="ECO:0007669"/>
    <property type="project" value="InterPro"/>
</dbReference>
<dbReference type="InterPro" id="IPR002880">
    <property type="entry name" value="Pyrv_Fd/Flavodoxin_OxRdtase_N"/>
</dbReference>
<organism evidence="10 11">
    <name type="scientific">Malaciobacter mytili LMG 24559</name>
    <dbReference type="NCBI Taxonomy" id="1032238"/>
    <lineage>
        <taxon>Bacteria</taxon>
        <taxon>Pseudomonadati</taxon>
        <taxon>Campylobacterota</taxon>
        <taxon>Epsilonproteobacteria</taxon>
        <taxon>Campylobacterales</taxon>
        <taxon>Arcobacteraceae</taxon>
        <taxon>Malaciobacter</taxon>
    </lineage>
</organism>
<evidence type="ECO:0000313" key="11">
    <source>
        <dbReference type="Proteomes" id="UP000290092"/>
    </source>
</evidence>
<keyword evidence="2" id="KW-0813">Transport</keyword>
<evidence type="ECO:0000256" key="2">
    <source>
        <dbReference type="ARBA" id="ARBA00022448"/>
    </source>
</evidence>
<keyword evidence="6" id="KW-0560">Oxidoreductase</keyword>
<dbReference type="SUPFAM" id="SSF52518">
    <property type="entry name" value="Thiamin diphosphate-binding fold (THDP-binding)"/>
    <property type="match status" value="2"/>
</dbReference>
<comment type="similarity">
    <text evidence="1">Belongs to the pyruvate:ferredoxin/flavodoxin oxidoreductase family.</text>
</comment>
<reference evidence="10 11" key="1">
    <citation type="submission" date="2017-09" db="EMBL/GenBank/DDBJ databases">
        <title>Genomics of the genus Arcobacter.</title>
        <authorList>
            <person name="Perez-Cataluna A."/>
            <person name="Figueras M.J."/>
            <person name="Salas-Masso N."/>
        </authorList>
    </citation>
    <scope>NUCLEOTIDE SEQUENCE [LARGE SCALE GENOMIC DNA]</scope>
    <source>
        <strain evidence="10 11">CECT 7386</strain>
    </source>
</reference>
<dbReference type="GO" id="GO:0030976">
    <property type="term" value="F:thiamine pyrophosphate binding"/>
    <property type="evidence" value="ECO:0007669"/>
    <property type="project" value="InterPro"/>
</dbReference>
<accession>A0AAX2ABL4</accession>
<gene>
    <name evidence="10" type="primary">nifJ</name>
    <name evidence="10" type="ORF">CP985_13840</name>
</gene>
<dbReference type="Pfam" id="PF01558">
    <property type="entry name" value="POR"/>
    <property type="match status" value="1"/>
</dbReference>
<dbReference type="GO" id="GO:0006979">
    <property type="term" value="P:response to oxidative stress"/>
    <property type="evidence" value="ECO:0007669"/>
    <property type="project" value="TreeGrafter"/>
</dbReference>
<dbReference type="InterPro" id="IPR011766">
    <property type="entry name" value="TPP_enzyme_TPP-bd"/>
</dbReference>
<keyword evidence="3" id="KW-0004">4Fe-4S</keyword>
<proteinExistence type="inferred from homology"/>
<evidence type="ECO:0000256" key="4">
    <source>
        <dbReference type="ARBA" id="ARBA00022723"/>
    </source>
</evidence>
<name>A0AAX2ABL4_9BACT</name>
<evidence type="ECO:0000256" key="3">
    <source>
        <dbReference type="ARBA" id="ARBA00022485"/>
    </source>
</evidence>
<dbReference type="GO" id="GO:0051539">
    <property type="term" value="F:4 iron, 4 sulfur cluster binding"/>
    <property type="evidence" value="ECO:0007669"/>
    <property type="project" value="UniProtKB-KW"/>
</dbReference>
<keyword evidence="11" id="KW-1185">Reference proteome</keyword>
<dbReference type="FunFam" id="3.40.50.920:FF:000007">
    <property type="entry name" value="Pyruvate:ferredoxin (Flavodoxin) oxidoreductase"/>
    <property type="match status" value="1"/>
</dbReference>
<dbReference type="NCBIfam" id="TIGR02176">
    <property type="entry name" value="pyruv_ox_red"/>
    <property type="match status" value="1"/>
</dbReference>
<dbReference type="Gene3D" id="3.30.70.20">
    <property type="match status" value="1"/>
</dbReference>
<dbReference type="InterPro" id="IPR002869">
    <property type="entry name" value="Pyrv_flavodox_OxRed_cen"/>
</dbReference>
<dbReference type="PANTHER" id="PTHR32154:SF0">
    <property type="entry name" value="PYRUVATE-FLAVODOXIN OXIDOREDUCTASE-RELATED"/>
    <property type="match status" value="1"/>
</dbReference>
<dbReference type="EMBL" id="NXID01000071">
    <property type="protein sequence ID" value="RXK12938.1"/>
    <property type="molecule type" value="Genomic_DNA"/>
</dbReference>
<dbReference type="Gene3D" id="3.40.920.10">
    <property type="entry name" value="Pyruvate-ferredoxin oxidoreductase, PFOR, domain III"/>
    <property type="match status" value="1"/>
</dbReference>
<dbReference type="InterPro" id="IPR009014">
    <property type="entry name" value="Transketo_C/PFOR_II"/>
</dbReference>
<dbReference type="GO" id="GO:0016903">
    <property type="term" value="F:oxidoreductase activity, acting on the aldehyde or oxo group of donors"/>
    <property type="evidence" value="ECO:0007669"/>
    <property type="project" value="InterPro"/>
</dbReference>
<evidence type="ECO:0000256" key="1">
    <source>
        <dbReference type="ARBA" id="ARBA00009032"/>
    </source>
</evidence>
<keyword evidence="5" id="KW-0249">Electron transport</keyword>
<dbReference type="Pfam" id="PF12838">
    <property type="entry name" value="Fer4_7"/>
    <property type="match status" value="1"/>
</dbReference>
<evidence type="ECO:0000256" key="5">
    <source>
        <dbReference type="ARBA" id="ARBA00022982"/>
    </source>
</evidence>
<dbReference type="SUPFAM" id="SSF52922">
    <property type="entry name" value="TK C-terminal domain-like"/>
    <property type="match status" value="1"/>
</dbReference>
<dbReference type="PANTHER" id="PTHR32154">
    <property type="entry name" value="PYRUVATE-FLAVODOXIN OXIDOREDUCTASE-RELATED"/>
    <property type="match status" value="1"/>
</dbReference>
<dbReference type="InterPro" id="IPR050722">
    <property type="entry name" value="Pyruvate:ferred/Flavod_OxRd"/>
</dbReference>
<feature type="domain" description="4Fe-4S ferredoxin-type" evidence="9">
    <location>
        <begin position="710"/>
        <end position="740"/>
    </location>
</feature>
<keyword evidence="8" id="KW-0411">Iron-sulfur</keyword>
<evidence type="ECO:0000259" key="9">
    <source>
        <dbReference type="PROSITE" id="PS51379"/>
    </source>
</evidence>
<keyword evidence="7" id="KW-0408">Iron</keyword>
<dbReference type="Pfam" id="PF01855">
    <property type="entry name" value="POR_N"/>
    <property type="match status" value="1"/>
</dbReference>
<dbReference type="InterPro" id="IPR029061">
    <property type="entry name" value="THDP-binding"/>
</dbReference>
<evidence type="ECO:0000313" key="10">
    <source>
        <dbReference type="EMBL" id="RXK12938.1"/>
    </source>
</evidence>
<dbReference type="InterPro" id="IPR019752">
    <property type="entry name" value="Pyrv/ketoisovalerate_OxRed_cat"/>
</dbReference>
<dbReference type="Pfam" id="PF02775">
    <property type="entry name" value="TPP_enzyme_C"/>
    <property type="match status" value="1"/>
</dbReference>
<dbReference type="SUPFAM" id="SSF53323">
    <property type="entry name" value="Pyruvate-ferredoxin oxidoreductase, PFOR, domain III"/>
    <property type="match status" value="1"/>
</dbReference>
<dbReference type="SUPFAM" id="SSF54862">
    <property type="entry name" value="4Fe-4S ferredoxins"/>
    <property type="match status" value="1"/>
</dbReference>
<dbReference type="Gene3D" id="3.40.50.920">
    <property type="match status" value="1"/>
</dbReference>